<reference evidence="4" key="1">
    <citation type="journal article" date="2019" name="Int. J. Syst. Evol. Microbiol.">
        <title>The Global Catalogue of Microorganisms (GCM) 10K type strain sequencing project: providing services to taxonomists for standard genome sequencing and annotation.</title>
        <authorList>
            <consortium name="The Broad Institute Genomics Platform"/>
            <consortium name="The Broad Institute Genome Sequencing Center for Infectious Disease"/>
            <person name="Wu L."/>
            <person name="Ma J."/>
        </authorList>
    </citation>
    <scope>NUCLEOTIDE SEQUENCE [LARGE SCALE GENOMIC DNA]</scope>
    <source>
        <strain evidence="4">CCUG 54822</strain>
    </source>
</reference>
<sequence length="430" mass="46500">MQKLVIGFCLLVTCLMAAGCSDDGVENKDDADVNGKWTGTIEIPNQPLDIIVNFSKNDDWIGTISIPAQGVKEYPLSSVTVDGSDVAFFMEIQGQQIAFDGEFSNAAIKGDFSQHGQTFPFNLTKGDPKEENDGNFLSVETDDGTLYGELEKPDGEDPTPIMLIIPGSGQTDRNGNSSGVQGENNSLKLLAEGLAEQGIASVRYDKRGVGKNLEAAIPENELDFDQFVDDAAKWTKLLAQDEGFSKVGIVGHSQGSLVGMLAAQGNHVDAYISLAGAGRSIDHVLYEQLEAQLSGDLLQEAESILEKLKQGEEVQDVSQELQSVFRPSVQAFTSSWMAYDPSDEIAKLDVPVLLVNGGHDLQVPVSEAELLHEARPIADLLILKEMNHVLKDEPADEQGNMAAYSNPDLPLAEGLLKGIMEFLRGKDFLE</sequence>
<comment type="caution">
    <text evidence="3">The sequence shown here is derived from an EMBL/GenBank/DDBJ whole genome shotgun (WGS) entry which is preliminary data.</text>
</comment>
<dbReference type="Proteomes" id="UP001597178">
    <property type="component" value="Unassembled WGS sequence"/>
</dbReference>
<dbReference type="GO" id="GO:0016787">
    <property type="term" value="F:hydrolase activity"/>
    <property type="evidence" value="ECO:0007669"/>
    <property type="project" value="UniProtKB-KW"/>
</dbReference>
<name>A0ABW3ZRV8_9BACI</name>
<dbReference type="PANTHER" id="PTHR43265:SF1">
    <property type="entry name" value="ESTERASE ESTD"/>
    <property type="match status" value="1"/>
</dbReference>
<evidence type="ECO:0000313" key="4">
    <source>
        <dbReference type="Proteomes" id="UP001597178"/>
    </source>
</evidence>
<dbReference type="Gene3D" id="3.40.50.1820">
    <property type="entry name" value="alpha/beta hydrolase"/>
    <property type="match status" value="1"/>
</dbReference>
<feature type="chain" id="PRO_5045182626" evidence="1">
    <location>
        <begin position="18"/>
        <end position="430"/>
    </location>
</feature>
<dbReference type="EMBL" id="JBHTNH010000007">
    <property type="protein sequence ID" value="MFD1361120.1"/>
    <property type="molecule type" value="Genomic_DNA"/>
</dbReference>
<accession>A0ABW3ZRV8</accession>
<dbReference type="InterPro" id="IPR053145">
    <property type="entry name" value="AB_hydrolase_Est10"/>
</dbReference>
<dbReference type="PANTHER" id="PTHR43265">
    <property type="entry name" value="ESTERASE ESTD"/>
    <property type="match status" value="1"/>
</dbReference>
<gene>
    <name evidence="3" type="ORF">ACFQ4A_05475</name>
</gene>
<dbReference type="RefSeq" id="WP_382398391.1">
    <property type="nucleotide sequence ID" value="NZ_JBHTNH010000007.1"/>
</dbReference>
<dbReference type="SUPFAM" id="SSF53474">
    <property type="entry name" value="alpha/beta-Hydrolases"/>
    <property type="match status" value="1"/>
</dbReference>
<dbReference type="PROSITE" id="PS51257">
    <property type="entry name" value="PROKAR_LIPOPROTEIN"/>
    <property type="match status" value="1"/>
</dbReference>
<evidence type="ECO:0000256" key="1">
    <source>
        <dbReference type="SAM" id="SignalP"/>
    </source>
</evidence>
<keyword evidence="3" id="KW-0378">Hydrolase</keyword>
<evidence type="ECO:0000313" key="3">
    <source>
        <dbReference type="EMBL" id="MFD1361120.1"/>
    </source>
</evidence>
<dbReference type="Pfam" id="PF12146">
    <property type="entry name" value="Hydrolase_4"/>
    <property type="match status" value="1"/>
</dbReference>
<evidence type="ECO:0000259" key="2">
    <source>
        <dbReference type="Pfam" id="PF12146"/>
    </source>
</evidence>
<organism evidence="3 4">
    <name type="scientific">Lentibacillus salinarum</name>
    <dbReference type="NCBI Taxonomy" id="446820"/>
    <lineage>
        <taxon>Bacteria</taxon>
        <taxon>Bacillati</taxon>
        <taxon>Bacillota</taxon>
        <taxon>Bacilli</taxon>
        <taxon>Bacillales</taxon>
        <taxon>Bacillaceae</taxon>
        <taxon>Lentibacillus</taxon>
    </lineage>
</organism>
<feature type="domain" description="Serine aminopeptidase S33" evidence="2">
    <location>
        <begin position="185"/>
        <end position="391"/>
    </location>
</feature>
<proteinExistence type="predicted"/>
<feature type="signal peptide" evidence="1">
    <location>
        <begin position="1"/>
        <end position="17"/>
    </location>
</feature>
<keyword evidence="1" id="KW-0732">Signal</keyword>
<keyword evidence="4" id="KW-1185">Reference proteome</keyword>
<dbReference type="InterPro" id="IPR029058">
    <property type="entry name" value="AB_hydrolase_fold"/>
</dbReference>
<dbReference type="InterPro" id="IPR022742">
    <property type="entry name" value="Hydrolase_4"/>
</dbReference>
<protein>
    <submittedName>
        <fullName evidence="3">Alpha/beta hydrolase</fullName>
    </submittedName>
</protein>